<organism evidence="1 2">
    <name type="scientific">Trifolium pratense</name>
    <name type="common">Red clover</name>
    <dbReference type="NCBI Taxonomy" id="57577"/>
    <lineage>
        <taxon>Eukaryota</taxon>
        <taxon>Viridiplantae</taxon>
        <taxon>Streptophyta</taxon>
        <taxon>Embryophyta</taxon>
        <taxon>Tracheophyta</taxon>
        <taxon>Spermatophyta</taxon>
        <taxon>Magnoliopsida</taxon>
        <taxon>eudicotyledons</taxon>
        <taxon>Gunneridae</taxon>
        <taxon>Pentapetalae</taxon>
        <taxon>rosids</taxon>
        <taxon>fabids</taxon>
        <taxon>Fabales</taxon>
        <taxon>Fabaceae</taxon>
        <taxon>Papilionoideae</taxon>
        <taxon>50 kb inversion clade</taxon>
        <taxon>NPAAA clade</taxon>
        <taxon>Hologalegina</taxon>
        <taxon>IRL clade</taxon>
        <taxon>Trifolieae</taxon>
        <taxon>Trifolium</taxon>
    </lineage>
</organism>
<evidence type="ECO:0000313" key="2">
    <source>
        <dbReference type="Proteomes" id="UP001177021"/>
    </source>
</evidence>
<sequence>MKDRAIEKKNNDTTEKSVLTPMPLPPKLERNSSLDAEPKTLSKDELKLAREEALKIINTHSKEEALEIFLAGLKPVTSSKLAKEDDVTSSDYDDE</sequence>
<evidence type="ECO:0000313" key="1">
    <source>
        <dbReference type="EMBL" id="CAJ2667630.1"/>
    </source>
</evidence>
<keyword evidence="2" id="KW-1185">Reference proteome</keyword>
<name>A0ACB0LGB1_TRIPR</name>
<comment type="caution">
    <text evidence="1">The sequence shown here is derived from an EMBL/GenBank/DDBJ whole genome shotgun (WGS) entry which is preliminary data.</text>
</comment>
<proteinExistence type="predicted"/>
<protein>
    <submittedName>
        <fullName evidence="1">Uncharacterized protein</fullName>
    </submittedName>
</protein>
<dbReference type="EMBL" id="CASHSV030000513">
    <property type="protein sequence ID" value="CAJ2667630.1"/>
    <property type="molecule type" value="Genomic_DNA"/>
</dbReference>
<accession>A0ACB0LGB1</accession>
<gene>
    <name evidence="1" type="ORF">MILVUS5_LOCUS32200</name>
</gene>
<reference evidence="1" key="1">
    <citation type="submission" date="2023-10" db="EMBL/GenBank/DDBJ databases">
        <authorList>
            <person name="Rodriguez Cubillos JULIANA M."/>
            <person name="De Vega J."/>
        </authorList>
    </citation>
    <scope>NUCLEOTIDE SEQUENCE</scope>
</reference>
<dbReference type="Proteomes" id="UP001177021">
    <property type="component" value="Unassembled WGS sequence"/>
</dbReference>